<dbReference type="RefSeq" id="XP_030063493.1">
    <property type="nucleotide sequence ID" value="XM_030207633.1"/>
</dbReference>
<gene>
    <name evidence="7" type="primary">ENTR1</name>
</gene>
<sequence length="336" mass="38329">MSVRLNDGTLKEDETNPFSFKEFVKSKNRSAVKNEEQNNKMYQKGSPRPTVMPDNSPFVLNETDVNPDFQETFFKDPTLDDILDDDEEDGDWSGSYQPSVIEESQGARTAGPSLSTTYDSFSLNPSELAGIKSFVTWQLNDSNDFKLHSTDQDFVADRSPVEHVDFYSLQKDYENVKEENSQLWRTIKELQMLNETQTEKVRNLERKLEAKMIEDEKEAWDLESVVQQVEQNLQMMTKRAMKAEGSVAKLKKEITFLQTELGMCRTENEALRLAEKASVAAVKQNTHIALENLHKVINNAQSFVTQLMSGADSLNLVAELLKSVDKIYELKGEDDQ</sequence>
<dbReference type="GO" id="GO:0055037">
    <property type="term" value="C:recycling endosome"/>
    <property type="evidence" value="ECO:0007669"/>
    <property type="project" value="TreeGrafter"/>
</dbReference>
<feature type="coiled-coil region" evidence="4">
    <location>
        <begin position="187"/>
        <end position="260"/>
    </location>
</feature>
<dbReference type="AlphaFoldDB" id="A0A6P7YEM3"/>
<evidence type="ECO:0000313" key="6">
    <source>
        <dbReference type="Proteomes" id="UP000515156"/>
    </source>
</evidence>
<dbReference type="GO" id="GO:0045724">
    <property type="term" value="P:positive regulation of cilium assembly"/>
    <property type="evidence" value="ECO:0007669"/>
    <property type="project" value="TreeGrafter"/>
</dbReference>
<dbReference type="PANTHER" id="PTHR31259:SF3">
    <property type="entry name" value="ENDOSOME-ASSOCIATED-TRAFFICKING REGULATOR 1"/>
    <property type="match status" value="1"/>
</dbReference>
<feature type="compositionally biased region" description="Acidic residues" evidence="5">
    <location>
        <begin position="79"/>
        <end position="91"/>
    </location>
</feature>
<name>A0A6P7YEM3_9AMPH</name>
<dbReference type="InterPro" id="IPR026757">
    <property type="entry name" value="ENTR1"/>
</dbReference>
<evidence type="ECO:0000256" key="2">
    <source>
        <dbReference type="ARBA" id="ARBA00016007"/>
    </source>
</evidence>
<dbReference type="GO" id="GO:0036064">
    <property type="term" value="C:ciliary basal body"/>
    <property type="evidence" value="ECO:0007669"/>
    <property type="project" value="TreeGrafter"/>
</dbReference>
<feature type="region of interest" description="Disordered" evidence="5">
    <location>
        <begin position="77"/>
        <end position="113"/>
    </location>
</feature>
<evidence type="ECO:0000313" key="7">
    <source>
        <dbReference type="RefSeq" id="XP_030063493.1"/>
    </source>
</evidence>
<reference evidence="7" key="1">
    <citation type="submission" date="2025-08" db="UniProtKB">
        <authorList>
            <consortium name="RefSeq"/>
        </authorList>
    </citation>
    <scope>IDENTIFICATION</scope>
</reference>
<dbReference type="SUPFAM" id="SSF57997">
    <property type="entry name" value="Tropomyosin"/>
    <property type="match status" value="1"/>
</dbReference>
<protein>
    <recommendedName>
        <fullName evidence="2">Endosome-associated-trafficking regulator 1</fullName>
    </recommendedName>
</protein>
<dbReference type="GO" id="GO:0030496">
    <property type="term" value="C:midbody"/>
    <property type="evidence" value="ECO:0007669"/>
    <property type="project" value="TreeGrafter"/>
</dbReference>
<dbReference type="GO" id="GO:1903566">
    <property type="term" value="P:positive regulation of protein localization to cilium"/>
    <property type="evidence" value="ECO:0007669"/>
    <property type="project" value="TreeGrafter"/>
</dbReference>
<dbReference type="Proteomes" id="UP000515156">
    <property type="component" value="Chromosome 6"/>
</dbReference>
<dbReference type="InParanoid" id="A0A6P7YEM3"/>
<evidence type="ECO:0000256" key="3">
    <source>
        <dbReference type="ARBA" id="ARBA00023054"/>
    </source>
</evidence>
<proteinExistence type="inferred from homology"/>
<organism evidence="6 7">
    <name type="scientific">Microcaecilia unicolor</name>
    <dbReference type="NCBI Taxonomy" id="1415580"/>
    <lineage>
        <taxon>Eukaryota</taxon>
        <taxon>Metazoa</taxon>
        <taxon>Chordata</taxon>
        <taxon>Craniata</taxon>
        <taxon>Vertebrata</taxon>
        <taxon>Euteleostomi</taxon>
        <taxon>Amphibia</taxon>
        <taxon>Gymnophiona</taxon>
        <taxon>Siphonopidae</taxon>
        <taxon>Microcaecilia</taxon>
    </lineage>
</organism>
<keyword evidence="6" id="KW-1185">Reference proteome</keyword>
<dbReference type="OrthoDB" id="6499155at2759"/>
<evidence type="ECO:0000256" key="4">
    <source>
        <dbReference type="SAM" id="Coils"/>
    </source>
</evidence>
<dbReference type="GeneID" id="115473031"/>
<dbReference type="GO" id="GO:0005813">
    <property type="term" value="C:centrosome"/>
    <property type="evidence" value="ECO:0007669"/>
    <property type="project" value="TreeGrafter"/>
</dbReference>
<dbReference type="CTD" id="10807"/>
<feature type="region of interest" description="Disordered" evidence="5">
    <location>
        <begin position="28"/>
        <end position="57"/>
    </location>
</feature>
<dbReference type="GO" id="GO:0005769">
    <property type="term" value="C:early endosome"/>
    <property type="evidence" value="ECO:0007669"/>
    <property type="project" value="TreeGrafter"/>
</dbReference>
<dbReference type="GO" id="GO:0032465">
    <property type="term" value="P:regulation of cytokinesis"/>
    <property type="evidence" value="ECO:0007669"/>
    <property type="project" value="TreeGrafter"/>
</dbReference>
<comment type="similarity">
    <text evidence="1">Belongs to the ENTR1 family.</text>
</comment>
<dbReference type="PANTHER" id="PTHR31259">
    <property type="entry name" value="ENDOSOME-ASSOCIATED TRAFFICKING REGULATOR 1"/>
    <property type="match status" value="1"/>
</dbReference>
<evidence type="ECO:0000256" key="5">
    <source>
        <dbReference type="SAM" id="MobiDB-lite"/>
    </source>
</evidence>
<dbReference type="KEGG" id="muo:115473031"/>
<keyword evidence="3 4" id="KW-0175">Coiled coil</keyword>
<evidence type="ECO:0000256" key="1">
    <source>
        <dbReference type="ARBA" id="ARBA00007791"/>
    </source>
</evidence>
<accession>A0A6P7YEM3</accession>
<dbReference type="FunCoup" id="A0A6P7YEM3">
    <property type="interactions" value="1701"/>
</dbReference>